<dbReference type="InterPro" id="IPR031660">
    <property type="entry name" value="TOPRIM_C"/>
</dbReference>
<evidence type="ECO:0000256" key="7">
    <source>
        <dbReference type="ARBA" id="ARBA00023029"/>
    </source>
</evidence>
<dbReference type="EMBL" id="PKMF04000091">
    <property type="protein sequence ID" value="KAK7851096.1"/>
    <property type="molecule type" value="Genomic_DNA"/>
</dbReference>
<dbReference type="EC" id="5.6.2.2" evidence="4"/>
<name>A0AAW0LJL6_QUESU</name>
<dbReference type="PANTHER" id="PTHR10169">
    <property type="entry name" value="DNA TOPOISOMERASE/GYRASE"/>
    <property type="match status" value="1"/>
</dbReference>
<evidence type="ECO:0000256" key="2">
    <source>
        <dbReference type="ARBA" id="ARBA00001946"/>
    </source>
</evidence>
<evidence type="ECO:0000313" key="12">
    <source>
        <dbReference type="Proteomes" id="UP000237347"/>
    </source>
</evidence>
<dbReference type="FunFam" id="3.40.50.670:FF:000001">
    <property type="entry name" value="DNA topoisomerase 2"/>
    <property type="match status" value="1"/>
</dbReference>
<dbReference type="Gene3D" id="3.40.50.670">
    <property type="match status" value="1"/>
</dbReference>
<evidence type="ECO:0000256" key="8">
    <source>
        <dbReference type="ARBA" id="ARBA00023125"/>
    </source>
</evidence>
<dbReference type="Pfam" id="PF16898">
    <property type="entry name" value="TOPRIM_C"/>
    <property type="match status" value="1"/>
</dbReference>
<dbReference type="FunFam" id="3.30.1490.30:FF:000001">
    <property type="entry name" value="DNA topoisomerase 2"/>
    <property type="match status" value="1"/>
</dbReference>
<accession>A0AAW0LJL6</accession>
<dbReference type="GO" id="GO:0000819">
    <property type="term" value="P:sister chromatid segregation"/>
    <property type="evidence" value="ECO:0007669"/>
    <property type="project" value="TreeGrafter"/>
</dbReference>
<keyword evidence="6" id="KW-0067">ATP-binding</keyword>
<dbReference type="InterPro" id="IPR013759">
    <property type="entry name" value="Topo_IIA_B_C"/>
</dbReference>
<dbReference type="Gene3D" id="3.30.1490.30">
    <property type="match status" value="1"/>
</dbReference>
<comment type="catalytic activity">
    <reaction evidence="1">
        <text>ATP-dependent breakage, passage and rejoining of double-stranded DNA.</text>
        <dbReference type="EC" id="5.6.2.2"/>
    </reaction>
</comment>
<dbReference type="GO" id="GO:0000712">
    <property type="term" value="P:resolution of meiotic recombination intermediates"/>
    <property type="evidence" value="ECO:0007669"/>
    <property type="project" value="TreeGrafter"/>
</dbReference>
<evidence type="ECO:0000313" key="11">
    <source>
        <dbReference type="EMBL" id="KAK7851096.1"/>
    </source>
</evidence>
<dbReference type="InterPro" id="IPR001241">
    <property type="entry name" value="Topo_IIA"/>
</dbReference>
<comment type="similarity">
    <text evidence="3">Belongs to the type II topoisomerase family.</text>
</comment>
<keyword evidence="7" id="KW-0799">Topoisomerase</keyword>
<dbReference type="InterPro" id="IPR050634">
    <property type="entry name" value="DNA_Topoisomerase_II"/>
</dbReference>
<comment type="caution">
    <text evidence="11">The sequence shown here is derived from an EMBL/GenBank/DDBJ whole genome shotgun (WGS) entry which is preliminary data.</text>
</comment>
<dbReference type="AlphaFoldDB" id="A0AAW0LJL6"/>
<keyword evidence="12" id="KW-1185">Reference proteome</keyword>
<evidence type="ECO:0000259" key="10">
    <source>
        <dbReference type="Pfam" id="PF16898"/>
    </source>
</evidence>
<evidence type="ECO:0000256" key="5">
    <source>
        <dbReference type="ARBA" id="ARBA00022741"/>
    </source>
</evidence>
<evidence type="ECO:0000256" key="4">
    <source>
        <dbReference type="ARBA" id="ARBA00012895"/>
    </source>
</evidence>
<evidence type="ECO:0000256" key="1">
    <source>
        <dbReference type="ARBA" id="ARBA00000185"/>
    </source>
</evidence>
<evidence type="ECO:0000256" key="6">
    <source>
        <dbReference type="ARBA" id="ARBA00022840"/>
    </source>
</evidence>
<dbReference type="GO" id="GO:0003677">
    <property type="term" value="F:DNA binding"/>
    <property type="evidence" value="ECO:0007669"/>
    <property type="project" value="UniProtKB-KW"/>
</dbReference>
<keyword evidence="5" id="KW-0547">Nucleotide-binding</keyword>
<dbReference type="SUPFAM" id="SSF56719">
    <property type="entry name" value="Type II DNA topoisomerase"/>
    <property type="match status" value="1"/>
</dbReference>
<feature type="domain" description="C-terminal associated" evidence="10">
    <location>
        <begin position="107"/>
        <end position="192"/>
    </location>
</feature>
<gene>
    <name evidence="11" type="primary">TOP2_8</name>
    <name evidence="11" type="ORF">CFP56_042958</name>
</gene>
<dbReference type="PANTHER" id="PTHR10169:SF38">
    <property type="entry name" value="DNA TOPOISOMERASE 2"/>
    <property type="match status" value="1"/>
</dbReference>
<organism evidence="11 12">
    <name type="scientific">Quercus suber</name>
    <name type="common">Cork oak</name>
    <dbReference type="NCBI Taxonomy" id="58331"/>
    <lineage>
        <taxon>Eukaryota</taxon>
        <taxon>Viridiplantae</taxon>
        <taxon>Streptophyta</taxon>
        <taxon>Embryophyta</taxon>
        <taxon>Tracheophyta</taxon>
        <taxon>Spermatophyta</taxon>
        <taxon>Magnoliopsida</taxon>
        <taxon>eudicotyledons</taxon>
        <taxon>Gunneridae</taxon>
        <taxon>Pentapetalae</taxon>
        <taxon>rosids</taxon>
        <taxon>fabids</taxon>
        <taxon>Fagales</taxon>
        <taxon>Fagaceae</taxon>
        <taxon>Quercus</taxon>
    </lineage>
</organism>
<dbReference type="GO" id="GO:0006265">
    <property type="term" value="P:DNA topological change"/>
    <property type="evidence" value="ECO:0007669"/>
    <property type="project" value="InterPro"/>
</dbReference>
<dbReference type="GO" id="GO:0005524">
    <property type="term" value="F:ATP binding"/>
    <property type="evidence" value="ECO:0007669"/>
    <property type="project" value="UniProtKB-KW"/>
</dbReference>
<proteinExistence type="inferred from homology"/>
<protein>
    <recommendedName>
        <fullName evidence="4">DNA topoisomerase (ATP-hydrolyzing)</fullName>
        <ecNumber evidence="4">5.6.2.2</ecNumber>
    </recommendedName>
</protein>
<dbReference type="GO" id="GO:0003918">
    <property type="term" value="F:DNA topoisomerase type II (double strand cut, ATP-hydrolyzing) activity"/>
    <property type="evidence" value="ECO:0007669"/>
    <property type="project" value="UniProtKB-EC"/>
</dbReference>
<keyword evidence="9" id="KW-0413">Isomerase</keyword>
<evidence type="ECO:0000256" key="3">
    <source>
        <dbReference type="ARBA" id="ARBA00011080"/>
    </source>
</evidence>
<dbReference type="Proteomes" id="UP000237347">
    <property type="component" value="Unassembled WGS sequence"/>
</dbReference>
<evidence type="ECO:0000256" key="9">
    <source>
        <dbReference type="ARBA" id="ARBA00023235"/>
    </source>
</evidence>
<dbReference type="InterPro" id="IPR013760">
    <property type="entry name" value="Topo_IIA-like_dom_sf"/>
</dbReference>
<dbReference type="SMART" id="SM00433">
    <property type="entry name" value="TOP2c"/>
    <property type="match status" value="1"/>
</dbReference>
<reference evidence="11 12" key="1">
    <citation type="journal article" date="2018" name="Sci. Data">
        <title>The draft genome sequence of cork oak.</title>
        <authorList>
            <person name="Ramos A.M."/>
            <person name="Usie A."/>
            <person name="Barbosa P."/>
            <person name="Barros P.M."/>
            <person name="Capote T."/>
            <person name="Chaves I."/>
            <person name="Simoes F."/>
            <person name="Abreu I."/>
            <person name="Carrasquinho I."/>
            <person name="Faro C."/>
            <person name="Guimaraes J.B."/>
            <person name="Mendonca D."/>
            <person name="Nobrega F."/>
            <person name="Rodrigues L."/>
            <person name="Saibo N.J.M."/>
            <person name="Varela M.C."/>
            <person name="Egas C."/>
            <person name="Matos J."/>
            <person name="Miguel C.M."/>
            <person name="Oliveira M.M."/>
            <person name="Ricardo C.P."/>
            <person name="Goncalves S."/>
        </authorList>
    </citation>
    <scope>NUCLEOTIDE SEQUENCE [LARGE SCALE GENOMIC DNA]</scope>
    <source>
        <strain evidence="12">cv. HL8</strain>
    </source>
</reference>
<sequence length="192" mass="22279">MSSPLFIFHHVISKSGIVDSLLSWATFKQSKDLKKSDGTKTEKIRDYYSVFPLRGKLLNVREATAKQLTENKEIGYIKQILGLQQHKEYTNVKSLRYGHLMIMTDQATHKNGTQLLFYTMPEYESWKHNLGGSASGWSIKYYKGLGTSTSKEGREYFANLEKHRKDFIWEDEQDGEAIELAFSKKKIEERKN</sequence>
<keyword evidence="8" id="KW-0238">DNA-binding</keyword>
<dbReference type="GO" id="GO:0005634">
    <property type="term" value="C:nucleus"/>
    <property type="evidence" value="ECO:0007669"/>
    <property type="project" value="TreeGrafter"/>
</dbReference>
<comment type="cofactor">
    <cofactor evidence="2">
        <name>Mg(2+)</name>
        <dbReference type="ChEBI" id="CHEBI:18420"/>
    </cofactor>
</comment>